<keyword evidence="4" id="KW-0804">Transcription</keyword>
<keyword evidence="5" id="KW-0539">Nucleus</keyword>
<feature type="region of interest" description="Disordered" evidence="6">
    <location>
        <begin position="73"/>
        <end position="111"/>
    </location>
</feature>
<dbReference type="SMART" id="SM00380">
    <property type="entry name" value="AP2"/>
    <property type="match status" value="1"/>
</dbReference>
<feature type="region of interest" description="Disordered" evidence="6">
    <location>
        <begin position="127"/>
        <end position="154"/>
    </location>
</feature>
<feature type="compositionally biased region" description="Basic and acidic residues" evidence="6">
    <location>
        <begin position="185"/>
        <end position="194"/>
    </location>
</feature>
<dbReference type="PROSITE" id="PS51032">
    <property type="entry name" value="AP2_ERF"/>
    <property type="match status" value="1"/>
</dbReference>
<dbReference type="InterPro" id="IPR036955">
    <property type="entry name" value="AP2/ERF_dom_sf"/>
</dbReference>
<accession>A0A176VIV3</accession>
<protein>
    <recommendedName>
        <fullName evidence="7">AP2/ERF domain-containing protein</fullName>
    </recommendedName>
</protein>
<dbReference type="GO" id="GO:0003700">
    <property type="term" value="F:DNA-binding transcription factor activity"/>
    <property type="evidence" value="ECO:0007669"/>
    <property type="project" value="InterPro"/>
</dbReference>
<dbReference type="FunFam" id="3.30.730.10:FF:000001">
    <property type="entry name" value="Ethylene-responsive transcription factor 2"/>
    <property type="match status" value="1"/>
</dbReference>
<dbReference type="PRINTS" id="PR00367">
    <property type="entry name" value="ETHRSPELEMNT"/>
</dbReference>
<dbReference type="EMBL" id="LVLJ01003561">
    <property type="protein sequence ID" value="OAE20869.1"/>
    <property type="molecule type" value="Genomic_DNA"/>
</dbReference>
<feature type="compositionally biased region" description="Low complexity" evidence="6">
    <location>
        <begin position="136"/>
        <end position="147"/>
    </location>
</feature>
<reference evidence="8" key="1">
    <citation type="submission" date="2016-03" db="EMBL/GenBank/DDBJ databases">
        <title>Mechanisms controlling the formation of the plant cell surface in tip-growing cells are functionally conserved among land plants.</title>
        <authorList>
            <person name="Honkanen S."/>
            <person name="Jones V.A."/>
            <person name="Morieri G."/>
            <person name="Champion C."/>
            <person name="Hetherington A.J."/>
            <person name="Kelly S."/>
            <person name="Saint-Marcoux D."/>
            <person name="Proust H."/>
            <person name="Prescott H."/>
            <person name="Dolan L."/>
        </authorList>
    </citation>
    <scope>NUCLEOTIDE SEQUENCE [LARGE SCALE GENOMIC DNA]</scope>
    <source>
        <tissue evidence="8">Whole gametophyte</tissue>
    </source>
</reference>
<name>A0A176VIV3_MARPO</name>
<evidence type="ECO:0000256" key="5">
    <source>
        <dbReference type="ARBA" id="ARBA00023242"/>
    </source>
</evidence>
<gene>
    <name evidence="8" type="ORF">AXG93_3256s1150</name>
</gene>
<keyword evidence="3" id="KW-0238">DNA-binding</keyword>
<keyword evidence="2" id="KW-0805">Transcription regulation</keyword>
<dbReference type="SUPFAM" id="SSF54171">
    <property type="entry name" value="DNA-binding domain"/>
    <property type="match status" value="1"/>
</dbReference>
<keyword evidence="9" id="KW-1185">Reference proteome</keyword>
<dbReference type="CDD" id="cd00018">
    <property type="entry name" value="AP2"/>
    <property type="match status" value="1"/>
</dbReference>
<evidence type="ECO:0000256" key="4">
    <source>
        <dbReference type="ARBA" id="ARBA00023163"/>
    </source>
</evidence>
<feature type="region of interest" description="Disordered" evidence="6">
    <location>
        <begin position="166"/>
        <end position="194"/>
    </location>
</feature>
<dbReference type="GO" id="GO:0003677">
    <property type="term" value="F:DNA binding"/>
    <property type="evidence" value="ECO:0007669"/>
    <property type="project" value="UniProtKB-KW"/>
</dbReference>
<comment type="subcellular location">
    <subcellularLocation>
        <location evidence="1">Nucleus</location>
    </subcellularLocation>
</comment>
<feature type="compositionally biased region" description="Basic and acidic residues" evidence="6">
    <location>
        <begin position="1"/>
        <end position="14"/>
    </location>
</feature>
<comment type="caution">
    <text evidence="8">The sequence shown here is derived from an EMBL/GenBank/DDBJ whole genome shotgun (WGS) entry which is preliminary data.</text>
</comment>
<evidence type="ECO:0000256" key="1">
    <source>
        <dbReference type="ARBA" id="ARBA00004123"/>
    </source>
</evidence>
<evidence type="ECO:0000313" key="8">
    <source>
        <dbReference type="EMBL" id="OAE20869.1"/>
    </source>
</evidence>
<evidence type="ECO:0000256" key="2">
    <source>
        <dbReference type="ARBA" id="ARBA00023015"/>
    </source>
</evidence>
<dbReference type="Proteomes" id="UP000077202">
    <property type="component" value="Unassembled WGS sequence"/>
</dbReference>
<dbReference type="GO" id="GO:0005634">
    <property type="term" value="C:nucleus"/>
    <property type="evidence" value="ECO:0007669"/>
    <property type="project" value="UniProtKB-SubCell"/>
</dbReference>
<feature type="region of interest" description="Disordered" evidence="6">
    <location>
        <begin position="1"/>
        <end position="24"/>
    </location>
</feature>
<sequence>MALRDEEQTSKAHQAEQGAHFRGVRKRPWGRFAAEIRDPWKKTRVWLGTFDTAEEAARAYDSAARALRGAKAKTNFPTPCDDQSTSQSSTVESWSSPKNLQRPGPADSWRSRLDLNISVNEFASVEEPTTRGAMKSVSVARSSRSPAEGITCALSNKRPAATLFEEVNAHSDKRQKTGKKSSAGGDRRDGGAREWLGKGAAHQGIEPRACHSDCDSSSSVILDTETVNVPEAKPARSGPLLDLNMLPPLDSSPNECEQPCGVFSNKELSLCQQQSSDNNTVDVVSVGGWGWGRGWGYFVYFSSLAMGSR</sequence>
<feature type="compositionally biased region" description="Low complexity" evidence="6">
    <location>
        <begin position="83"/>
        <end position="96"/>
    </location>
</feature>
<feature type="domain" description="AP2/ERF" evidence="7">
    <location>
        <begin position="20"/>
        <end position="77"/>
    </location>
</feature>
<dbReference type="PANTHER" id="PTHR31677">
    <property type="entry name" value="AP2 DOMAIN CLASS TRANSCRIPTION FACTOR"/>
    <property type="match status" value="1"/>
</dbReference>
<evidence type="ECO:0000256" key="6">
    <source>
        <dbReference type="SAM" id="MobiDB-lite"/>
    </source>
</evidence>
<dbReference type="InterPro" id="IPR001471">
    <property type="entry name" value="AP2/ERF_dom"/>
</dbReference>
<dbReference type="InterPro" id="IPR016177">
    <property type="entry name" value="DNA-bd_dom_sf"/>
</dbReference>
<evidence type="ECO:0000256" key="3">
    <source>
        <dbReference type="ARBA" id="ARBA00023125"/>
    </source>
</evidence>
<dbReference type="Gene3D" id="3.30.730.10">
    <property type="entry name" value="AP2/ERF domain"/>
    <property type="match status" value="1"/>
</dbReference>
<dbReference type="AlphaFoldDB" id="A0A176VIV3"/>
<organism evidence="8 9">
    <name type="scientific">Marchantia polymorpha subsp. ruderalis</name>
    <dbReference type="NCBI Taxonomy" id="1480154"/>
    <lineage>
        <taxon>Eukaryota</taxon>
        <taxon>Viridiplantae</taxon>
        <taxon>Streptophyta</taxon>
        <taxon>Embryophyta</taxon>
        <taxon>Marchantiophyta</taxon>
        <taxon>Marchantiopsida</taxon>
        <taxon>Marchantiidae</taxon>
        <taxon>Marchantiales</taxon>
        <taxon>Marchantiaceae</taxon>
        <taxon>Marchantia</taxon>
    </lineage>
</organism>
<dbReference type="PANTHER" id="PTHR31677:SF157">
    <property type="entry name" value="AP2_ERF DOMAIN-CONTAINING PROTEIN"/>
    <property type="match status" value="1"/>
</dbReference>
<evidence type="ECO:0000313" key="9">
    <source>
        <dbReference type="Proteomes" id="UP000077202"/>
    </source>
</evidence>
<evidence type="ECO:0000259" key="7">
    <source>
        <dbReference type="PROSITE" id="PS51032"/>
    </source>
</evidence>
<dbReference type="Pfam" id="PF00847">
    <property type="entry name" value="AP2"/>
    <property type="match status" value="1"/>
</dbReference>
<proteinExistence type="predicted"/>